<accession>A0A250G1F2</accession>
<organism evidence="1 2">
    <name type="scientific">Capnocytophaga canimorsus</name>
    <dbReference type="NCBI Taxonomy" id="28188"/>
    <lineage>
        <taxon>Bacteria</taxon>
        <taxon>Pseudomonadati</taxon>
        <taxon>Bacteroidota</taxon>
        <taxon>Flavobacteriia</taxon>
        <taxon>Flavobacteriales</taxon>
        <taxon>Flavobacteriaceae</taxon>
        <taxon>Capnocytophaga</taxon>
    </lineage>
</organism>
<name>A0A250G1F2_9FLAO</name>
<gene>
    <name evidence="1" type="ORF">CGC56_02675</name>
</gene>
<dbReference type="Pfam" id="PF13419">
    <property type="entry name" value="HAD_2"/>
    <property type="match status" value="1"/>
</dbReference>
<dbReference type="PANTHER" id="PTHR18901:SF38">
    <property type="entry name" value="PSEUDOURIDINE-5'-PHOSPHATASE"/>
    <property type="match status" value="1"/>
</dbReference>
<dbReference type="NCBIfam" id="TIGR01549">
    <property type="entry name" value="HAD-SF-IA-v1"/>
    <property type="match status" value="1"/>
</dbReference>
<dbReference type="PRINTS" id="PR00413">
    <property type="entry name" value="HADHALOGNASE"/>
</dbReference>
<protein>
    <submittedName>
        <fullName evidence="1">HAD family phosphatase</fullName>
    </submittedName>
</protein>
<evidence type="ECO:0000313" key="1">
    <source>
        <dbReference type="EMBL" id="ATA91164.1"/>
    </source>
</evidence>
<dbReference type="InterPro" id="IPR023214">
    <property type="entry name" value="HAD_sf"/>
</dbReference>
<evidence type="ECO:0000313" key="2">
    <source>
        <dbReference type="Proteomes" id="UP000243136"/>
    </source>
</evidence>
<dbReference type="InterPro" id="IPR036412">
    <property type="entry name" value="HAD-like_sf"/>
</dbReference>
<sequence length="217" mass="24851">MKHLIFDMDGVLIDSEPVHKNILNGVFKALGIHITPSYLESLTGMAAIPTWTKIKEDMQREETPEQLVAFHRDYFYQRFEQFEIPEVKGVKQLISRLKKQNVCLSVASSSSKELINIFTQKLDIQRYFDVMVSGNEVEKSKPNPDIFLKVAQWYGAAPEHFWVIEDSKHGVEAAKSAGMKCIGFANPNSGNQDLSKADVIVREMDEITDFFIEQMYR</sequence>
<reference evidence="2" key="1">
    <citation type="submission" date="2017-06" db="EMBL/GenBank/DDBJ databases">
        <title>Capnocytophaga spp. assemblies.</title>
        <authorList>
            <person name="Gulvik C.A."/>
        </authorList>
    </citation>
    <scope>NUCLEOTIDE SEQUENCE [LARGE SCALE GENOMIC DNA]</scope>
    <source>
        <strain evidence="2">H5594</strain>
    </source>
</reference>
<proteinExistence type="predicted"/>
<dbReference type="SUPFAM" id="SSF56784">
    <property type="entry name" value="HAD-like"/>
    <property type="match status" value="1"/>
</dbReference>
<dbReference type="InterPro" id="IPR006439">
    <property type="entry name" value="HAD-SF_hydro_IA"/>
</dbReference>
<dbReference type="NCBIfam" id="TIGR01509">
    <property type="entry name" value="HAD-SF-IA-v3"/>
    <property type="match status" value="1"/>
</dbReference>
<dbReference type="InterPro" id="IPR023198">
    <property type="entry name" value="PGP-like_dom2"/>
</dbReference>
<dbReference type="Gene3D" id="3.40.50.1000">
    <property type="entry name" value="HAD superfamily/HAD-like"/>
    <property type="match status" value="1"/>
</dbReference>
<dbReference type="SFLD" id="SFLDG01129">
    <property type="entry name" value="C1.5:_HAD__Beta-PGM__Phosphata"/>
    <property type="match status" value="1"/>
</dbReference>
<dbReference type="Gene3D" id="1.10.150.240">
    <property type="entry name" value="Putative phosphatase, domain 2"/>
    <property type="match status" value="1"/>
</dbReference>
<dbReference type="AlphaFoldDB" id="A0A250G1F2"/>
<dbReference type="InterPro" id="IPR041492">
    <property type="entry name" value="HAD_2"/>
</dbReference>
<dbReference type="RefSeq" id="WP_013997515.1">
    <property type="nucleotide sequence ID" value="NZ_BOQJ01000022.1"/>
</dbReference>
<dbReference type="SFLD" id="SFLDG01135">
    <property type="entry name" value="C1.5.6:_HAD__Beta-PGM__Phospha"/>
    <property type="match status" value="1"/>
</dbReference>
<dbReference type="OMA" id="HTLDDSW"/>
<dbReference type="Proteomes" id="UP000243136">
    <property type="component" value="Chromosome"/>
</dbReference>
<dbReference type="EMBL" id="CP022388">
    <property type="protein sequence ID" value="ATA91164.1"/>
    <property type="molecule type" value="Genomic_DNA"/>
</dbReference>
<dbReference type="PANTHER" id="PTHR18901">
    <property type="entry name" value="2-DEOXYGLUCOSE-6-PHOSPHATE PHOSPHATASE 2"/>
    <property type="match status" value="1"/>
</dbReference>
<dbReference type="SFLD" id="SFLDS00003">
    <property type="entry name" value="Haloacid_Dehalogenase"/>
    <property type="match status" value="1"/>
</dbReference>